<evidence type="ECO:0000313" key="2">
    <source>
        <dbReference type="EMBL" id="SFG55192.1"/>
    </source>
</evidence>
<dbReference type="EMBL" id="FOOX01000006">
    <property type="protein sequence ID" value="SFG55192.1"/>
    <property type="molecule type" value="Genomic_DNA"/>
</dbReference>
<dbReference type="Proteomes" id="UP000199337">
    <property type="component" value="Unassembled WGS sequence"/>
</dbReference>
<keyword evidence="2" id="KW-0540">Nuclease</keyword>
<name>A0A1I2SR82_9FIRM</name>
<keyword evidence="2" id="KW-0255">Endonuclease</keyword>
<protein>
    <submittedName>
        <fullName evidence="2">HNH endonuclease</fullName>
    </submittedName>
</protein>
<organism evidence="2 3">
    <name type="scientific">Desulfotruncus arcticus DSM 17038</name>
    <dbReference type="NCBI Taxonomy" id="1121424"/>
    <lineage>
        <taxon>Bacteria</taxon>
        <taxon>Bacillati</taxon>
        <taxon>Bacillota</taxon>
        <taxon>Clostridia</taxon>
        <taxon>Eubacteriales</taxon>
        <taxon>Desulfallaceae</taxon>
        <taxon>Desulfotruncus</taxon>
    </lineage>
</organism>
<dbReference type="AlphaFoldDB" id="A0A1I2SR82"/>
<sequence length="148" mass="16876">MNNIVDSVHEGNLNNRYGAGQIVLPRIGQGTFKVLVTEAYHRRCAISGEKTLPVLEAAHIKPYSQEGPHSTSNGLLLRKYLHTLFDRGYLTIDESLHIEVSKRIKEGYGNGREYYAFHGKKLVEVPNSIQEKPSKQFLRWHNENVYLA</sequence>
<dbReference type="Pfam" id="PF13391">
    <property type="entry name" value="HNH_2"/>
    <property type="match status" value="1"/>
</dbReference>
<evidence type="ECO:0000313" key="3">
    <source>
        <dbReference type="Proteomes" id="UP000199337"/>
    </source>
</evidence>
<accession>A0A1I2SR82</accession>
<proteinExistence type="predicted"/>
<evidence type="ECO:0000259" key="1">
    <source>
        <dbReference type="Pfam" id="PF13391"/>
    </source>
</evidence>
<dbReference type="RefSeq" id="WP_238456393.1">
    <property type="nucleotide sequence ID" value="NZ_FOOX01000006.1"/>
</dbReference>
<dbReference type="GO" id="GO:0004519">
    <property type="term" value="F:endonuclease activity"/>
    <property type="evidence" value="ECO:0007669"/>
    <property type="project" value="UniProtKB-KW"/>
</dbReference>
<keyword evidence="2" id="KW-0378">Hydrolase</keyword>
<reference evidence="3" key="1">
    <citation type="submission" date="2016-10" db="EMBL/GenBank/DDBJ databases">
        <authorList>
            <person name="Varghese N."/>
            <person name="Submissions S."/>
        </authorList>
    </citation>
    <scope>NUCLEOTIDE SEQUENCE [LARGE SCALE GENOMIC DNA]</scope>
    <source>
        <strain evidence="3">DSM 17038</strain>
    </source>
</reference>
<dbReference type="InterPro" id="IPR003615">
    <property type="entry name" value="HNH_nuc"/>
</dbReference>
<gene>
    <name evidence="2" type="ORF">SAMN05660649_01959</name>
</gene>
<keyword evidence="3" id="KW-1185">Reference proteome</keyword>
<dbReference type="STRING" id="341036.SAMN05660649_01959"/>
<feature type="domain" description="HNH nuclease" evidence="1">
    <location>
        <begin position="44"/>
        <end position="93"/>
    </location>
</feature>